<reference evidence="5 6" key="1">
    <citation type="submission" date="2024-10" db="EMBL/GenBank/DDBJ databases">
        <title>Updated reference genomes for cyclostephanoid diatoms.</title>
        <authorList>
            <person name="Roberts W.R."/>
            <person name="Alverson A.J."/>
        </authorList>
    </citation>
    <scope>NUCLEOTIDE SEQUENCE [LARGE SCALE GENOMIC DNA]</scope>
    <source>
        <strain evidence="5 6">AJA276-08</strain>
    </source>
</reference>
<organism evidence="5 6">
    <name type="scientific">Stephanodiscus triporus</name>
    <dbReference type="NCBI Taxonomy" id="2934178"/>
    <lineage>
        <taxon>Eukaryota</taxon>
        <taxon>Sar</taxon>
        <taxon>Stramenopiles</taxon>
        <taxon>Ochrophyta</taxon>
        <taxon>Bacillariophyta</taxon>
        <taxon>Coscinodiscophyceae</taxon>
        <taxon>Thalassiosirophycidae</taxon>
        <taxon>Stephanodiscales</taxon>
        <taxon>Stephanodiscaceae</taxon>
        <taxon>Stephanodiscus</taxon>
    </lineage>
</organism>
<evidence type="ECO:0000259" key="4">
    <source>
        <dbReference type="Pfam" id="PF02230"/>
    </source>
</evidence>
<dbReference type="PANTHER" id="PTHR10655">
    <property type="entry name" value="LYSOPHOSPHOLIPASE-RELATED"/>
    <property type="match status" value="1"/>
</dbReference>
<name>A0ABD3QTU4_9STRA</name>
<keyword evidence="2" id="KW-0378">Hydrolase</keyword>
<feature type="region of interest" description="Disordered" evidence="3">
    <location>
        <begin position="162"/>
        <end position="186"/>
    </location>
</feature>
<feature type="domain" description="Phospholipase/carboxylesterase/thioesterase" evidence="4">
    <location>
        <begin position="188"/>
        <end position="295"/>
    </location>
</feature>
<dbReference type="SUPFAM" id="SSF53474">
    <property type="entry name" value="alpha/beta-Hydrolases"/>
    <property type="match status" value="2"/>
</dbReference>
<dbReference type="Gene3D" id="3.40.50.1820">
    <property type="entry name" value="alpha/beta hydrolase"/>
    <property type="match status" value="2"/>
</dbReference>
<gene>
    <name evidence="5" type="ORF">ACHAW5_006380</name>
</gene>
<comment type="caution">
    <text evidence="5">The sequence shown here is derived from an EMBL/GenBank/DDBJ whole genome shotgun (WGS) entry which is preliminary data.</text>
</comment>
<dbReference type="EMBL" id="JALLAZ020000107">
    <property type="protein sequence ID" value="KAL3803618.1"/>
    <property type="molecule type" value="Genomic_DNA"/>
</dbReference>
<evidence type="ECO:0000256" key="2">
    <source>
        <dbReference type="ARBA" id="ARBA00022801"/>
    </source>
</evidence>
<keyword evidence="6" id="KW-1185">Reference proteome</keyword>
<evidence type="ECO:0000313" key="6">
    <source>
        <dbReference type="Proteomes" id="UP001530315"/>
    </source>
</evidence>
<dbReference type="Proteomes" id="UP001530315">
    <property type="component" value="Unassembled WGS sequence"/>
</dbReference>
<evidence type="ECO:0000313" key="5">
    <source>
        <dbReference type="EMBL" id="KAL3803618.1"/>
    </source>
</evidence>
<evidence type="ECO:0000256" key="1">
    <source>
        <dbReference type="ARBA" id="ARBA00006499"/>
    </source>
</evidence>
<feature type="compositionally biased region" description="Basic and acidic residues" evidence="3">
    <location>
        <begin position="163"/>
        <end position="182"/>
    </location>
</feature>
<dbReference type="PANTHER" id="PTHR10655:SF17">
    <property type="entry name" value="LYSOPHOSPHOLIPASE-LIKE PROTEIN 1"/>
    <property type="match status" value="1"/>
</dbReference>
<dbReference type="Pfam" id="PF02230">
    <property type="entry name" value="Abhydrolase_2"/>
    <property type="match status" value="2"/>
</dbReference>
<proteinExistence type="inferred from homology"/>
<comment type="similarity">
    <text evidence="1">Belongs to the AB hydrolase superfamily. AB hydrolase 2 family.</text>
</comment>
<dbReference type="InterPro" id="IPR050565">
    <property type="entry name" value="LYPA1-2/EST-like"/>
</dbReference>
<protein>
    <recommendedName>
        <fullName evidence="4">Phospholipase/carboxylesterase/thioesterase domain-containing protein</fullName>
    </recommendedName>
</protein>
<evidence type="ECO:0000256" key="3">
    <source>
        <dbReference type="SAM" id="MobiDB-lite"/>
    </source>
</evidence>
<dbReference type="AlphaFoldDB" id="A0ABD3QTU4"/>
<feature type="domain" description="Phospholipase/carboxylesterase/thioesterase" evidence="4">
    <location>
        <begin position="47"/>
        <end position="99"/>
    </location>
</feature>
<dbReference type="InterPro" id="IPR029058">
    <property type="entry name" value="AB_hydrolase_fold"/>
</dbReference>
<accession>A0ABD3QTU4</accession>
<dbReference type="InterPro" id="IPR003140">
    <property type="entry name" value="PLipase/COase/thioEstase"/>
</dbReference>
<dbReference type="GO" id="GO:0016787">
    <property type="term" value="F:hydrolase activity"/>
    <property type="evidence" value="ECO:0007669"/>
    <property type="project" value="UniProtKB-KW"/>
</dbReference>
<sequence length="301" mass="32639">MIKPLLLSAAIVASRSRFRLPSAAAMSTSNSSSSAANNNKEYGGEGRSAVIFLHGLGDTPAGWSSLEDDLPDIRRRLGDVHYVFPPAPTIGLSINGGMSELQLSGIYSESPPTAPVRLVCFVLFCFVLSPKHPTSVYSTPRERDARLVRPVRLAHRPRCQGRQGRDIVRGETGRGDGREAGERNGNTFSQGGAVALLAAYHRRAGGDKAPFAGCVCLSGWLTLGEDLATVADDVPRSTPLFWGHGRWDDKVLFEQQAHGVGRLREVGVDVTDESYPMGHSSHPNEMRSMAEFLERVLFPSK</sequence>